<evidence type="ECO:0000313" key="2">
    <source>
        <dbReference type="Proteomes" id="UP001386955"/>
    </source>
</evidence>
<evidence type="ECO:0000313" key="1">
    <source>
        <dbReference type="EMBL" id="KAK7398906.1"/>
    </source>
</evidence>
<organism evidence="1 2">
    <name type="scientific">Psophocarpus tetragonolobus</name>
    <name type="common">Winged bean</name>
    <name type="synonym">Dolichos tetragonolobus</name>
    <dbReference type="NCBI Taxonomy" id="3891"/>
    <lineage>
        <taxon>Eukaryota</taxon>
        <taxon>Viridiplantae</taxon>
        <taxon>Streptophyta</taxon>
        <taxon>Embryophyta</taxon>
        <taxon>Tracheophyta</taxon>
        <taxon>Spermatophyta</taxon>
        <taxon>Magnoliopsida</taxon>
        <taxon>eudicotyledons</taxon>
        <taxon>Gunneridae</taxon>
        <taxon>Pentapetalae</taxon>
        <taxon>rosids</taxon>
        <taxon>fabids</taxon>
        <taxon>Fabales</taxon>
        <taxon>Fabaceae</taxon>
        <taxon>Papilionoideae</taxon>
        <taxon>50 kb inversion clade</taxon>
        <taxon>NPAAA clade</taxon>
        <taxon>indigoferoid/millettioid clade</taxon>
        <taxon>Phaseoleae</taxon>
        <taxon>Psophocarpus</taxon>
    </lineage>
</organism>
<accession>A0AAN9XM75</accession>
<reference evidence="1 2" key="1">
    <citation type="submission" date="2024-01" db="EMBL/GenBank/DDBJ databases">
        <title>The genomes of 5 underutilized Papilionoideae crops provide insights into root nodulation and disease resistanc.</title>
        <authorList>
            <person name="Jiang F."/>
        </authorList>
    </citation>
    <scope>NUCLEOTIDE SEQUENCE [LARGE SCALE GENOMIC DNA]</scope>
    <source>
        <strain evidence="1">DUOXIRENSHENG_FW03</strain>
        <tissue evidence="1">Leaves</tissue>
    </source>
</reference>
<dbReference type="EMBL" id="JAYMYS010000003">
    <property type="protein sequence ID" value="KAK7398906.1"/>
    <property type="molecule type" value="Genomic_DNA"/>
</dbReference>
<dbReference type="Proteomes" id="UP001386955">
    <property type="component" value="Unassembled WGS sequence"/>
</dbReference>
<keyword evidence="2" id="KW-1185">Reference proteome</keyword>
<name>A0AAN9XM75_PSOTE</name>
<gene>
    <name evidence="1" type="ORF">VNO78_10080</name>
</gene>
<protein>
    <submittedName>
        <fullName evidence="1">Uncharacterized protein</fullName>
    </submittedName>
</protein>
<proteinExistence type="predicted"/>
<comment type="caution">
    <text evidence="1">The sequence shown here is derived from an EMBL/GenBank/DDBJ whole genome shotgun (WGS) entry which is preliminary data.</text>
</comment>
<dbReference type="AlphaFoldDB" id="A0AAN9XM75"/>
<sequence length="84" mass="9338">MFVKGFELFANGHYFFGHSGDLVKSLTFCVDIYYGFLLSIISSGIKAEVQYAMDSVKPNSGFIHALWGHSKQLMSAVATIEHCK</sequence>